<evidence type="ECO:0000313" key="2">
    <source>
        <dbReference type="EMBL" id="CAI9296440.1"/>
    </source>
</evidence>
<dbReference type="Pfam" id="PF04195">
    <property type="entry name" value="Transposase_28"/>
    <property type="match status" value="1"/>
</dbReference>
<name>A0AA36EK83_LACSI</name>
<reference evidence="2" key="1">
    <citation type="submission" date="2023-04" db="EMBL/GenBank/DDBJ databases">
        <authorList>
            <person name="Vijverberg K."/>
            <person name="Xiong W."/>
            <person name="Schranz E."/>
        </authorList>
    </citation>
    <scope>NUCLEOTIDE SEQUENCE</scope>
</reference>
<protein>
    <recommendedName>
        <fullName evidence="1">Transposase (putative) gypsy type domain-containing protein</fullName>
    </recommendedName>
</protein>
<dbReference type="AlphaFoldDB" id="A0AA36EK83"/>
<dbReference type="EMBL" id="OX465084">
    <property type="protein sequence ID" value="CAI9296440.1"/>
    <property type="molecule type" value="Genomic_DNA"/>
</dbReference>
<proteinExistence type="predicted"/>
<feature type="domain" description="Transposase (putative) gypsy type" evidence="1">
    <location>
        <begin position="36"/>
        <end position="96"/>
    </location>
</feature>
<evidence type="ECO:0000259" key="1">
    <source>
        <dbReference type="Pfam" id="PF04195"/>
    </source>
</evidence>
<keyword evidence="3" id="KW-1185">Reference proteome</keyword>
<evidence type="ECO:0000313" key="3">
    <source>
        <dbReference type="Proteomes" id="UP001177003"/>
    </source>
</evidence>
<accession>A0AA36EK83</accession>
<dbReference type="InterPro" id="IPR007321">
    <property type="entry name" value="Transposase_28"/>
</dbReference>
<dbReference type="Proteomes" id="UP001177003">
    <property type="component" value="Chromosome 8"/>
</dbReference>
<sequence length="142" mass="15820">MTWMLDGGSDWGVLPIPLPNACLYNPQEGKFGVPIALFEADLRFPTTDFFNSIIREYEFSVRELTPIVVNKIVGFELLCRALGHLSTIPAFKQFFNTSTQSGTRTLSNKILFGVDKELADTLQNSWPSGGLVGRCMNSSLRK</sequence>
<gene>
    <name evidence="2" type="ORF">LSALG_LOCUS35304</name>
</gene>
<organism evidence="2 3">
    <name type="scientific">Lactuca saligna</name>
    <name type="common">Willowleaf lettuce</name>
    <dbReference type="NCBI Taxonomy" id="75948"/>
    <lineage>
        <taxon>Eukaryota</taxon>
        <taxon>Viridiplantae</taxon>
        <taxon>Streptophyta</taxon>
        <taxon>Embryophyta</taxon>
        <taxon>Tracheophyta</taxon>
        <taxon>Spermatophyta</taxon>
        <taxon>Magnoliopsida</taxon>
        <taxon>eudicotyledons</taxon>
        <taxon>Gunneridae</taxon>
        <taxon>Pentapetalae</taxon>
        <taxon>asterids</taxon>
        <taxon>campanulids</taxon>
        <taxon>Asterales</taxon>
        <taxon>Asteraceae</taxon>
        <taxon>Cichorioideae</taxon>
        <taxon>Cichorieae</taxon>
        <taxon>Lactucinae</taxon>
        <taxon>Lactuca</taxon>
    </lineage>
</organism>